<dbReference type="CDD" id="cd22641">
    <property type="entry name" value="C24-like"/>
    <property type="match status" value="1"/>
</dbReference>
<comment type="caution">
    <text evidence="3">The sequence shown here is derived from an EMBL/GenBank/DDBJ whole genome shotgun (WGS) entry which is preliminary data.</text>
</comment>
<organism evidence="3 4">
    <name type="scientific">Rothia mucilaginosa</name>
    <dbReference type="NCBI Taxonomy" id="43675"/>
    <lineage>
        <taxon>Bacteria</taxon>
        <taxon>Bacillati</taxon>
        <taxon>Actinomycetota</taxon>
        <taxon>Actinomycetes</taxon>
        <taxon>Micrococcales</taxon>
        <taxon>Micrococcaceae</taxon>
        <taxon>Rothia</taxon>
    </lineage>
</organism>
<evidence type="ECO:0000259" key="2">
    <source>
        <dbReference type="Pfam" id="PF07484"/>
    </source>
</evidence>
<dbReference type="Pfam" id="PF07484">
    <property type="entry name" value="Collar"/>
    <property type="match status" value="1"/>
</dbReference>
<reference evidence="3" key="1">
    <citation type="submission" date="2020-04" db="EMBL/GenBank/DDBJ databases">
        <title>Deep metagenomics examines the oral microbiome during advanced dental caries in children, revealing novel taxa and co-occurrences with host molecules.</title>
        <authorList>
            <person name="Baker J.L."/>
            <person name="Morton J.T."/>
            <person name="Dinis M."/>
            <person name="Alvarez R."/>
            <person name="Tran N.C."/>
            <person name="Knight R."/>
            <person name="Edlund A."/>
        </authorList>
    </citation>
    <scope>NUCLEOTIDE SEQUENCE</scope>
    <source>
        <strain evidence="3">JCVI_29_bin.11</strain>
    </source>
</reference>
<sequence>MQPYVASKQWRDGFGANETRITAADLTRMESGISAATQGVTNLEGRVGTLDTSVTQKINTAQNTIMEAAKALVPVGAILPYAGANAPTGWILCNGQLLNRNTYQKLFQVLGTSYGNTQNDNFRVPDLRNRFIAGAGGNYAIGATGGSDAVTLSVQNLPAHTHDIGGKSGTAASDGVGMYTSNLSSGTAWQALSTRETGSQSGLQAKPTGGNQAHENRPPYMAMNYIIKAS</sequence>
<accession>A0A930PMW2</accession>
<feature type="compositionally biased region" description="Polar residues" evidence="1">
    <location>
        <begin position="193"/>
        <end position="213"/>
    </location>
</feature>
<protein>
    <submittedName>
        <fullName evidence="3">Tail fiber protein</fullName>
    </submittedName>
</protein>
<name>A0A930PMW2_9MICC</name>
<dbReference type="AlphaFoldDB" id="A0A930PMW2"/>
<proteinExistence type="predicted"/>
<dbReference type="Gene3D" id="3.90.1340.10">
    <property type="entry name" value="Phage tail collar domain"/>
    <property type="match status" value="1"/>
</dbReference>
<evidence type="ECO:0000256" key="1">
    <source>
        <dbReference type="SAM" id="MobiDB-lite"/>
    </source>
</evidence>
<dbReference type="InterPro" id="IPR011083">
    <property type="entry name" value="Phage_tail_collar_dom"/>
</dbReference>
<dbReference type="SUPFAM" id="SSF88874">
    <property type="entry name" value="Receptor-binding domain of short tail fibre protein gp12"/>
    <property type="match status" value="1"/>
</dbReference>
<gene>
    <name evidence="3" type="ORF">HXO58_07085</name>
</gene>
<dbReference type="InterPro" id="IPR037053">
    <property type="entry name" value="Phage_tail_collar_dom_sf"/>
</dbReference>
<feature type="domain" description="Phage tail collar" evidence="2">
    <location>
        <begin position="76"/>
        <end position="132"/>
    </location>
</feature>
<feature type="region of interest" description="Disordered" evidence="1">
    <location>
        <begin position="193"/>
        <end position="217"/>
    </location>
</feature>
<dbReference type="EMBL" id="JABZXL010000020">
    <property type="protein sequence ID" value="MBF1659582.1"/>
    <property type="molecule type" value="Genomic_DNA"/>
</dbReference>
<dbReference type="Proteomes" id="UP000713964">
    <property type="component" value="Unassembled WGS sequence"/>
</dbReference>
<evidence type="ECO:0000313" key="4">
    <source>
        <dbReference type="Proteomes" id="UP000713964"/>
    </source>
</evidence>
<evidence type="ECO:0000313" key="3">
    <source>
        <dbReference type="EMBL" id="MBF1659582.1"/>
    </source>
</evidence>